<evidence type="ECO:0000256" key="2">
    <source>
        <dbReference type="ARBA" id="ARBA00010922"/>
    </source>
</evidence>
<keyword evidence="7" id="KW-0378">Hydrolase</keyword>
<feature type="region of interest" description="Disordered" evidence="11">
    <location>
        <begin position="336"/>
        <end position="387"/>
    </location>
</feature>
<dbReference type="GO" id="GO:0016787">
    <property type="term" value="F:hydrolase activity"/>
    <property type="evidence" value="ECO:0007669"/>
    <property type="project" value="UniProtKB-KW"/>
</dbReference>
<feature type="region of interest" description="Disordered" evidence="11">
    <location>
        <begin position="652"/>
        <end position="682"/>
    </location>
</feature>
<reference evidence="13 14" key="1">
    <citation type="submission" date="2024-09" db="EMBL/GenBank/DDBJ databases">
        <title>A chromosome-level genome assembly of Gray's grenadier anchovy, Coilia grayii.</title>
        <authorList>
            <person name="Fu Z."/>
        </authorList>
    </citation>
    <scope>NUCLEOTIDE SEQUENCE [LARGE SCALE GENOMIC DNA]</scope>
    <source>
        <strain evidence="13">G4</strain>
        <tissue evidence="13">Muscle</tissue>
    </source>
</reference>
<gene>
    <name evidence="13" type="ORF">ACEWY4_020456</name>
</gene>
<feature type="region of interest" description="Disordered" evidence="11">
    <location>
        <begin position="1"/>
        <end position="24"/>
    </location>
</feature>
<feature type="region of interest" description="Disordered" evidence="11">
    <location>
        <begin position="87"/>
        <end position="139"/>
    </location>
</feature>
<dbReference type="InterPro" id="IPR040546">
    <property type="entry name" value="Rege-1_UBA-like"/>
</dbReference>
<feature type="zinc finger region" description="C3H1-type" evidence="10">
    <location>
        <begin position="307"/>
        <end position="332"/>
    </location>
</feature>
<evidence type="ECO:0000256" key="10">
    <source>
        <dbReference type="PROSITE-ProRule" id="PRU00723"/>
    </source>
</evidence>
<evidence type="ECO:0000259" key="12">
    <source>
        <dbReference type="PROSITE" id="PS50103"/>
    </source>
</evidence>
<feature type="compositionally biased region" description="Pro residues" evidence="11">
    <location>
        <begin position="656"/>
        <end position="679"/>
    </location>
</feature>
<dbReference type="Pfam" id="PF11977">
    <property type="entry name" value="RNase_Zc3h12a"/>
    <property type="match status" value="1"/>
</dbReference>
<keyword evidence="5" id="KW-0255">Endonuclease</keyword>
<dbReference type="PANTHER" id="PTHR12876">
    <property type="entry name" value="N4BP1-RELATED"/>
    <property type="match status" value="1"/>
</dbReference>
<feature type="compositionally biased region" description="Polar residues" evidence="11">
    <location>
        <begin position="349"/>
        <end position="359"/>
    </location>
</feature>
<dbReference type="InterPro" id="IPR051101">
    <property type="entry name" value="ZC3H12/N4BP1_RNase_Reg"/>
</dbReference>
<evidence type="ECO:0000313" key="14">
    <source>
        <dbReference type="Proteomes" id="UP001591681"/>
    </source>
</evidence>
<name>A0ABD1JCN4_9TELE</name>
<dbReference type="FunFam" id="3.40.50.11980:FF:000001">
    <property type="entry name" value="ZC3H12A isoform 1"/>
    <property type="match status" value="1"/>
</dbReference>
<dbReference type="Pfam" id="PF18561">
    <property type="entry name" value="Regnase_1_C"/>
    <property type="match status" value="1"/>
</dbReference>
<evidence type="ECO:0000256" key="8">
    <source>
        <dbReference type="ARBA" id="ARBA00022833"/>
    </source>
</evidence>
<feature type="compositionally biased region" description="Acidic residues" evidence="11">
    <location>
        <begin position="130"/>
        <end position="139"/>
    </location>
</feature>
<feature type="region of interest" description="Disordered" evidence="11">
    <location>
        <begin position="467"/>
        <end position="516"/>
    </location>
</feature>
<dbReference type="InterPro" id="IPR021869">
    <property type="entry name" value="RNase_Zc3h12_NYN"/>
</dbReference>
<keyword evidence="8 10" id="KW-0862">Zinc</keyword>
<dbReference type="InterPro" id="IPR040757">
    <property type="entry name" value="Regnase_1/ZC3H12_C"/>
</dbReference>
<comment type="similarity">
    <text evidence="2">Belongs to the ZC3H12 family.</text>
</comment>
<evidence type="ECO:0000256" key="9">
    <source>
        <dbReference type="ARBA" id="ARBA00022842"/>
    </source>
</evidence>
<dbReference type="GO" id="GO:0004519">
    <property type="term" value="F:endonuclease activity"/>
    <property type="evidence" value="ECO:0007669"/>
    <property type="project" value="UniProtKB-KW"/>
</dbReference>
<protein>
    <recommendedName>
        <fullName evidence="12">C3H1-type domain-containing protein</fullName>
    </recommendedName>
</protein>
<comment type="caution">
    <text evidence="13">The sequence shown here is derived from an EMBL/GenBank/DDBJ whole genome shotgun (WGS) entry which is preliminary data.</text>
</comment>
<dbReference type="CDD" id="cd18729">
    <property type="entry name" value="PIN_Zc3h12-like"/>
    <property type="match status" value="1"/>
</dbReference>
<dbReference type="AlphaFoldDB" id="A0ABD1JCN4"/>
<dbReference type="Proteomes" id="UP001591681">
    <property type="component" value="Unassembled WGS sequence"/>
</dbReference>
<dbReference type="GO" id="GO:0008270">
    <property type="term" value="F:zinc ion binding"/>
    <property type="evidence" value="ECO:0007669"/>
    <property type="project" value="UniProtKB-KW"/>
</dbReference>
<feature type="compositionally biased region" description="Low complexity" evidence="11">
    <location>
        <begin position="368"/>
        <end position="381"/>
    </location>
</feature>
<keyword evidence="14" id="KW-1185">Reference proteome</keyword>
<dbReference type="PANTHER" id="PTHR12876:SF10">
    <property type="entry name" value="ENDORIBONUCLEASE ZC3H12A"/>
    <property type="match status" value="1"/>
</dbReference>
<proteinExistence type="inferred from homology"/>
<evidence type="ECO:0000256" key="6">
    <source>
        <dbReference type="ARBA" id="ARBA00022771"/>
    </source>
</evidence>
<evidence type="ECO:0000256" key="7">
    <source>
        <dbReference type="ARBA" id="ARBA00022801"/>
    </source>
</evidence>
<keyword evidence="4 10" id="KW-0479">Metal-binding</keyword>
<comment type="cofactor">
    <cofactor evidence="1">
        <name>Mg(2+)</name>
        <dbReference type="ChEBI" id="CHEBI:18420"/>
    </cofactor>
</comment>
<dbReference type="InterPro" id="IPR000571">
    <property type="entry name" value="Znf_CCCH"/>
</dbReference>
<evidence type="ECO:0000256" key="5">
    <source>
        <dbReference type="ARBA" id="ARBA00022759"/>
    </source>
</evidence>
<dbReference type="EMBL" id="JBHFQA010000017">
    <property type="protein sequence ID" value="KAL2084938.1"/>
    <property type="molecule type" value="Genomic_DNA"/>
</dbReference>
<dbReference type="Gene3D" id="3.40.50.11980">
    <property type="match status" value="1"/>
</dbReference>
<evidence type="ECO:0000256" key="4">
    <source>
        <dbReference type="ARBA" id="ARBA00022723"/>
    </source>
</evidence>
<accession>A0ABD1JCN4</accession>
<evidence type="ECO:0000256" key="1">
    <source>
        <dbReference type="ARBA" id="ARBA00001946"/>
    </source>
</evidence>
<feature type="domain" description="C3H1-type" evidence="12">
    <location>
        <begin position="307"/>
        <end position="332"/>
    </location>
</feature>
<keyword evidence="9" id="KW-0460">Magnesium</keyword>
<feature type="compositionally biased region" description="Low complexity" evidence="11">
    <location>
        <begin position="468"/>
        <end position="479"/>
    </location>
</feature>
<evidence type="ECO:0000256" key="11">
    <source>
        <dbReference type="SAM" id="MobiDB-lite"/>
    </source>
</evidence>
<dbReference type="PROSITE" id="PS50103">
    <property type="entry name" value="ZF_C3H1"/>
    <property type="match status" value="1"/>
</dbReference>
<dbReference type="Pfam" id="PF18039">
    <property type="entry name" value="UBA_6"/>
    <property type="match status" value="1"/>
</dbReference>
<sequence>MNPSAELPPRVRATPPLYKAQEPGFAGQIPLTPLPLSKSSMSELQLQVDFFRKLGYSPEHIQAAMMKLGMGKDTNAVLAELVRTGASRSPTPVEWERPVASGSASGSGSESGGGKSPVKAPQIPQHPVSEEEEESDVAEDELKPIVIDGSNVAMSHGNKEVFSCRGIELAVNYFLKRGHKKITVFVPSWRKEPPRPDVPITDQHILSKLEKQKIVVFTPSRRVGGKRVVCYDDRFIVKLAHELDGIIVSNDTYRDLQSEKPEWKRCIEERLLMYSFVNDKFMPPDDPLGRHGPNLDNLLRKKPLLPEHKRQLCPYGKKCTYGVKCKFYHPERASQSQRALADELRDNAKLSSSSPSPTQDGGRGPCQVPVGGATPSSSSSVFGGGSPSLEQQLQYRLTLEPSGGALHQGQVQAGEGPEERWDKAAVVAAATTTYSRNSSSSSCGSSSGVQSDREWLSLLSPFTTDPASVFSSSDSGLGSYEHQQHLHQQQHHQQQHHQQQQQRHHHQQPKDMCRGQARLPSLPSLMETPHPCLACCAHLTIPLQPPALYDPPPEARATLSHLPPSYCPSPTGCLPCHPVSCGYDPPQYPQPPPMHYTSLPSYFGLGRRVRHPKCWSEPPAWMPVDTFTPCSLPESGHPASLPRPRYFYPDQQMWGPPTPGYPQRPPAPAELQPVPPPQPVRLDPEREEVRQKLHAIFNPYQVDKVMSMHPHLKDAQKLAAQILTLKSRGEMF</sequence>
<evidence type="ECO:0000256" key="3">
    <source>
        <dbReference type="ARBA" id="ARBA00022722"/>
    </source>
</evidence>
<organism evidence="13 14">
    <name type="scientific">Coilia grayii</name>
    <name type="common">Gray's grenadier anchovy</name>
    <dbReference type="NCBI Taxonomy" id="363190"/>
    <lineage>
        <taxon>Eukaryota</taxon>
        <taxon>Metazoa</taxon>
        <taxon>Chordata</taxon>
        <taxon>Craniata</taxon>
        <taxon>Vertebrata</taxon>
        <taxon>Euteleostomi</taxon>
        <taxon>Actinopterygii</taxon>
        <taxon>Neopterygii</taxon>
        <taxon>Teleostei</taxon>
        <taxon>Clupei</taxon>
        <taxon>Clupeiformes</taxon>
        <taxon>Clupeoidei</taxon>
        <taxon>Engraulidae</taxon>
        <taxon>Coilinae</taxon>
        <taxon>Coilia</taxon>
    </lineage>
</organism>
<evidence type="ECO:0000313" key="13">
    <source>
        <dbReference type="EMBL" id="KAL2084938.1"/>
    </source>
</evidence>
<keyword evidence="3" id="KW-0540">Nuclease</keyword>
<keyword evidence="6 10" id="KW-0863">Zinc-finger</keyword>